<evidence type="ECO:0000313" key="6">
    <source>
        <dbReference type="Proteomes" id="UP000054053"/>
    </source>
</evidence>
<evidence type="ECO:0000313" key="5">
    <source>
        <dbReference type="Proteomes" id="UP000027002"/>
    </source>
</evidence>
<evidence type="ECO:0000313" key="3">
    <source>
        <dbReference type="EMBL" id="GAO14349.1"/>
    </source>
</evidence>
<sequence length="307" mass="34208">MPDVVIATSEPAISVLLSMGCKPPNAEHTGDESKALSMSLATALPLARIKALTFDVFGTTVDWRTSVVDELTLRAHRKQLGTLPSPLKSRLQNLGRDDWCLFAQAWRNSYTRFVRAFNPESDAWKPIDEHHHDSLIQLLEEWGLEGLYTEDEVESLSLVWHRLYPWPDTVDGLARLNSSGKLVLATLSNGNEGLVRDLVDFAGLQVDELFCAETFLSYKPHPETYLGAARRLNLEPGQVAMVACHLDDLQGARKCGLRTIYVERPGEEAWGKESADFDEAKQWVDLWVGETGGGFVTMASRLLDALQ</sequence>
<reference evidence="4" key="3">
    <citation type="submission" date="2020-03" db="EMBL/GenBank/DDBJ databases">
        <title>A mixture of massive structural variations and highly conserved coding sequences in Ustilaginoidea virens genome.</title>
        <authorList>
            <person name="Zhang K."/>
            <person name="Zhao Z."/>
            <person name="Zhang Z."/>
            <person name="Li Y."/>
            <person name="Hsiang T."/>
            <person name="Sun W."/>
        </authorList>
    </citation>
    <scope>NUCLEOTIDE SEQUENCE</scope>
    <source>
        <strain evidence="4">UV-8b</strain>
    </source>
</reference>
<dbReference type="SFLD" id="SFLDS00003">
    <property type="entry name" value="Haloacid_Dehalogenase"/>
    <property type="match status" value="1"/>
</dbReference>
<dbReference type="NCBIfam" id="TIGR01428">
    <property type="entry name" value="HAD_type_II"/>
    <property type="match status" value="1"/>
</dbReference>
<evidence type="ECO:0000256" key="1">
    <source>
        <dbReference type="ARBA" id="ARBA00008106"/>
    </source>
</evidence>
<dbReference type="InterPro" id="IPR036412">
    <property type="entry name" value="HAD-like_sf"/>
</dbReference>
<reference evidence="6" key="2">
    <citation type="journal article" date="2016" name="Genome Announc.">
        <title>Genome sequence of Ustilaginoidea virens IPU010, a rice pathogenic fungus causing false smut.</title>
        <authorList>
            <person name="Kumagai T."/>
            <person name="Ishii T."/>
            <person name="Terai G."/>
            <person name="Umemura M."/>
            <person name="Machida M."/>
            <person name="Asai K."/>
        </authorList>
    </citation>
    <scope>NUCLEOTIDE SEQUENCE [LARGE SCALE GENOMIC DNA]</scope>
    <source>
        <strain evidence="6">IPU010</strain>
    </source>
</reference>
<name>A0A063BL10_USTVR</name>
<dbReference type="InterPro" id="IPR006439">
    <property type="entry name" value="HAD-SF_hydro_IA"/>
</dbReference>
<comment type="similarity">
    <text evidence="1">Belongs to the HAD-like hydrolase superfamily. S-2-haloalkanoic acid dehalogenase family.</text>
</comment>
<keyword evidence="2" id="KW-0378">Hydrolase</keyword>
<dbReference type="HOGENOM" id="CLU_045011_3_0_1"/>
<dbReference type="EMBL" id="BBTG02000016">
    <property type="protein sequence ID" value="GAO14349.1"/>
    <property type="molecule type" value="Genomic_DNA"/>
</dbReference>
<dbReference type="NCBIfam" id="TIGR01493">
    <property type="entry name" value="HAD-SF-IA-v2"/>
    <property type="match status" value="1"/>
</dbReference>
<organism evidence="3 6">
    <name type="scientific">Ustilaginoidea virens</name>
    <name type="common">Rice false smut fungus</name>
    <name type="synonym">Villosiclava virens</name>
    <dbReference type="NCBI Taxonomy" id="1159556"/>
    <lineage>
        <taxon>Eukaryota</taxon>
        <taxon>Fungi</taxon>
        <taxon>Dikarya</taxon>
        <taxon>Ascomycota</taxon>
        <taxon>Pezizomycotina</taxon>
        <taxon>Sordariomycetes</taxon>
        <taxon>Hypocreomycetidae</taxon>
        <taxon>Hypocreales</taxon>
        <taxon>Clavicipitaceae</taxon>
        <taxon>Ustilaginoidea</taxon>
    </lineage>
</organism>
<dbReference type="GeneID" id="66068295"/>
<dbReference type="Pfam" id="PF00702">
    <property type="entry name" value="Hydrolase"/>
    <property type="match status" value="1"/>
</dbReference>
<dbReference type="AlphaFoldDB" id="A0A063BL10"/>
<dbReference type="InterPro" id="IPR023198">
    <property type="entry name" value="PGP-like_dom2"/>
</dbReference>
<protein>
    <submittedName>
        <fullName evidence="3">Uncharacterized protein</fullName>
    </submittedName>
</protein>
<evidence type="ECO:0000256" key="2">
    <source>
        <dbReference type="ARBA" id="ARBA00022801"/>
    </source>
</evidence>
<dbReference type="InterPro" id="IPR006328">
    <property type="entry name" value="2-HAD"/>
</dbReference>
<dbReference type="OrthoDB" id="40579at2759"/>
<evidence type="ECO:0000313" key="4">
    <source>
        <dbReference type="EMBL" id="QUC23277.1"/>
    </source>
</evidence>
<dbReference type="GO" id="GO:0019120">
    <property type="term" value="F:hydrolase activity, acting on acid halide bonds, in C-halide compounds"/>
    <property type="evidence" value="ECO:0007669"/>
    <property type="project" value="InterPro"/>
</dbReference>
<dbReference type="InterPro" id="IPR051540">
    <property type="entry name" value="S-2-haloacid_dehalogenase"/>
</dbReference>
<dbReference type="STRING" id="1159556.A0A063BL10"/>
<dbReference type="SFLD" id="SFLDG01129">
    <property type="entry name" value="C1.5:_HAD__Beta-PGM__Phosphata"/>
    <property type="match status" value="1"/>
</dbReference>
<dbReference type="PANTHER" id="PTHR43316">
    <property type="entry name" value="HYDROLASE, HALOACID DELAHOGENASE-RELATED"/>
    <property type="match status" value="1"/>
</dbReference>
<dbReference type="EMBL" id="CP072758">
    <property type="protein sequence ID" value="QUC23277.1"/>
    <property type="molecule type" value="Genomic_DNA"/>
</dbReference>
<dbReference type="Proteomes" id="UP000027002">
    <property type="component" value="Chromosome 6"/>
</dbReference>
<dbReference type="InterPro" id="IPR023214">
    <property type="entry name" value="HAD_sf"/>
</dbReference>
<keyword evidence="5" id="KW-1185">Reference proteome</keyword>
<reference evidence="3" key="1">
    <citation type="journal article" date="2016" name="Genome Announc.">
        <title>Genome Sequence of Ustilaginoidea virens IPU010, a Rice Pathogenic Fungus Causing False Smut.</title>
        <authorList>
            <person name="Kumagai T."/>
            <person name="Ishii T."/>
            <person name="Terai G."/>
            <person name="Umemura M."/>
            <person name="Machida M."/>
            <person name="Asai K."/>
        </authorList>
    </citation>
    <scope>NUCLEOTIDE SEQUENCE [LARGE SCALE GENOMIC DNA]</scope>
    <source>
        <strain evidence="3">IPU010</strain>
    </source>
</reference>
<dbReference type="GO" id="GO:0016791">
    <property type="term" value="F:phosphatase activity"/>
    <property type="evidence" value="ECO:0007669"/>
    <property type="project" value="UniProtKB-ARBA"/>
</dbReference>
<dbReference type="Proteomes" id="UP000054053">
    <property type="component" value="Unassembled WGS sequence"/>
</dbReference>
<dbReference type="PANTHER" id="PTHR43316:SF3">
    <property type="entry name" value="HALOACID DEHALOGENASE, TYPE II (AFU_ORTHOLOGUE AFUA_2G07750)-RELATED"/>
    <property type="match status" value="1"/>
</dbReference>
<dbReference type="RefSeq" id="XP_043000950.1">
    <property type="nucleotide sequence ID" value="XM_043145015.1"/>
</dbReference>
<dbReference type="PRINTS" id="PR00413">
    <property type="entry name" value="HADHALOGNASE"/>
</dbReference>
<dbReference type="Gene3D" id="1.10.150.240">
    <property type="entry name" value="Putative phosphatase, domain 2"/>
    <property type="match status" value="1"/>
</dbReference>
<dbReference type="Gene3D" id="3.40.50.1000">
    <property type="entry name" value="HAD superfamily/HAD-like"/>
    <property type="match status" value="1"/>
</dbReference>
<accession>A0A063BL10</accession>
<gene>
    <name evidence="4" type="ORF">UV8b_07518</name>
    <name evidence="3" type="ORF">UVI_02034240</name>
</gene>
<proteinExistence type="inferred from homology"/>
<dbReference type="KEGG" id="uvi:66068295"/>
<dbReference type="SUPFAM" id="SSF56784">
    <property type="entry name" value="HAD-like"/>
    <property type="match status" value="1"/>
</dbReference>